<comment type="caution">
    <text evidence="2">The sequence shown here is derived from an EMBL/GenBank/DDBJ whole genome shotgun (WGS) entry which is preliminary data.</text>
</comment>
<keyword evidence="1" id="KW-0472">Membrane</keyword>
<keyword evidence="1" id="KW-1133">Transmembrane helix</keyword>
<reference evidence="2" key="1">
    <citation type="submission" date="2021-01" db="EMBL/GenBank/DDBJ databases">
        <title>Phytophthora aleatoria, a newly-described species from Pinus radiata is distinct from Phytophthora cactorum isolates based on comparative genomics.</title>
        <authorList>
            <person name="Mcdougal R."/>
            <person name="Panda P."/>
            <person name="Williams N."/>
            <person name="Studholme D.J."/>
        </authorList>
    </citation>
    <scope>NUCLEOTIDE SEQUENCE</scope>
    <source>
        <strain evidence="2">NZFS 4037</strain>
    </source>
</reference>
<organism evidence="2 3">
    <name type="scientific">Phytophthora aleatoria</name>
    <dbReference type="NCBI Taxonomy" id="2496075"/>
    <lineage>
        <taxon>Eukaryota</taxon>
        <taxon>Sar</taxon>
        <taxon>Stramenopiles</taxon>
        <taxon>Oomycota</taxon>
        <taxon>Peronosporomycetes</taxon>
        <taxon>Peronosporales</taxon>
        <taxon>Peronosporaceae</taxon>
        <taxon>Phytophthora</taxon>
    </lineage>
</organism>
<protein>
    <submittedName>
        <fullName evidence="2">Uncharacterized protein</fullName>
    </submittedName>
</protein>
<gene>
    <name evidence="2" type="ORF">JG688_00013038</name>
</gene>
<dbReference type="EMBL" id="JAENGY010001064">
    <property type="protein sequence ID" value="KAG6952983.1"/>
    <property type="molecule type" value="Genomic_DNA"/>
</dbReference>
<dbReference type="AlphaFoldDB" id="A0A8J5IE89"/>
<dbReference type="Proteomes" id="UP000709295">
    <property type="component" value="Unassembled WGS sequence"/>
</dbReference>
<evidence type="ECO:0000313" key="3">
    <source>
        <dbReference type="Proteomes" id="UP000709295"/>
    </source>
</evidence>
<proteinExistence type="predicted"/>
<sequence length="108" mass="12737">MSRTKSTEVVSLSHRAFAAWWLLILVVQVVTCFYNAIYAYYYWILQDAYLNVILESFVIGMPPPYHHTLLSPTRSCRLCMHPIEQTRGFRRALRIRITITPTHMDYLV</sequence>
<feature type="transmembrane region" description="Helical" evidence="1">
    <location>
        <begin position="20"/>
        <end position="43"/>
    </location>
</feature>
<keyword evidence="1" id="KW-0812">Transmembrane</keyword>
<accession>A0A8J5IE89</accession>
<evidence type="ECO:0000256" key="1">
    <source>
        <dbReference type="SAM" id="Phobius"/>
    </source>
</evidence>
<name>A0A8J5IE89_9STRA</name>
<keyword evidence="3" id="KW-1185">Reference proteome</keyword>
<evidence type="ECO:0000313" key="2">
    <source>
        <dbReference type="EMBL" id="KAG6952983.1"/>
    </source>
</evidence>